<dbReference type="CDD" id="cd01949">
    <property type="entry name" value="GGDEF"/>
    <property type="match status" value="1"/>
</dbReference>
<sequence>MNNDKNILIEPGMSDPLTIVQANITVCWVAASGWAVAGMVLKMAPTVARRFFLCDFLMGLSLLLTLQRDGMAPVWLAYPFADVLGLLALCSLRLGIRYFVRRDGSGVAESLGVVVLGGILLLSQPYGRMPGFHAVVYSFTAAWLLLRATQDALSHEQQHFTPGARALVVSPLAAVGGLFVLRALMVLGGNVATASVASTEPFNVVFLLVGLVLNLAVNIAMAGVVTMRLIGKLEYLSMTDPMTGALNRRAFSISLKQQHSVAQRGMPYSLCVLDVDHFKHINDQLGHAAGDAAIVHLVTVLRSVLREQDLLCRAGGEEFCILLPDTSEQGATAAANRLRIALEQTPFVWAETRWPLTASFGLAVFAPGKDDPETLLQRADRAVYRAKERGRNQVVLL</sequence>
<evidence type="ECO:0000259" key="3">
    <source>
        <dbReference type="PROSITE" id="PS50887"/>
    </source>
</evidence>
<dbReference type="InterPro" id="IPR043128">
    <property type="entry name" value="Rev_trsase/Diguanyl_cyclase"/>
</dbReference>
<keyword evidence="2" id="KW-0472">Membrane</keyword>
<feature type="transmembrane region" description="Helical" evidence="2">
    <location>
        <begin position="106"/>
        <end position="123"/>
    </location>
</feature>
<dbReference type="InterPro" id="IPR029787">
    <property type="entry name" value="Nucleotide_cyclase"/>
</dbReference>
<evidence type="ECO:0000256" key="1">
    <source>
        <dbReference type="ARBA" id="ARBA00012528"/>
    </source>
</evidence>
<feature type="domain" description="GGDEF" evidence="3">
    <location>
        <begin position="266"/>
        <end position="397"/>
    </location>
</feature>
<evidence type="ECO:0000256" key="2">
    <source>
        <dbReference type="SAM" id="Phobius"/>
    </source>
</evidence>
<feature type="transmembrane region" description="Helical" evidence="2">
    <location>
        <begin position="166"/>
        <end position="185"/>
    </location>
</feature>
<dbReference type="PROSITE" id="PS50887">
    <property type="entry name" value="GGDEF"/>
    <property type="match status" value="1"/>
</dbReference>
<dbReference type="Gene3D" id="3.30.70.270">
    <property type="match status" value="1"/>
</dbReference>
<dbReference type="Proteomes" id="UP001219956">
    <property type="component" value="Unassembled WGS sequence"/>
</dbReference>
<keyword evidence="5" id="KW-1185">Reference proteome</keyword>
<dbReference type="PANTHER" id="PTHR45138:SF24">
    <property type="entry name" value="DIGUANYLATE CYCLASE DGCC-RELATED"/>
    <property type="match status" value="1"/>
</dbReference>
<dbReference type="SMART" id="SM00267">
    <property type="entry name" value="GGDEF"/>
    <property type="match status" value="1"/>
</dbReference>
<dbReference type="NCBIfam" id="TIGR00254">
    <property type="entry name" value="GGDEF"/>
    <property type="match status" value="1"/>
</dbReference>
<feature type="transmembrane region" description="Helical" evidence="2">
    <location>
        <begin position="20"/>
        <end position="41"/>
    </location>
</feature>
<feature type="transmembrane region" description="Helical" evidence="2">
    <location>
        <begin position="72"/>
        <end position="94"/>
    </location>
</feature>
<dbReference type="EMBL" id="JAQQLF010000002">
    <property type="protein sequence ID" value="MDC7716165.1"/>
    <property type="molecule type" value="Genomic_DNA"/>
</dbReference>
<accession>A0ABT5IV59</accession>
<organism evidence="4 5">
    <name type="scientific">Vogesella aquatica</name>
    <dbReference type="NCBI Taxonomy" id="2984206"/>
    <lineage>
        <taxon>Bacteria</taxon>
        <taxon>Pseudomonadati</taxon>
        <taxon>Pseudomonadota</taxon>
        <taxon>Betaproteobacteria</taxon>
        <taxon>Neisseriales</taxon>
        <taxon>Chromobacteriaceae</taxon>
        <taxon>Vogesella</taxon>
    </lineage>
</organism>
<gene>
    <name evidence="4" type="ORF">PQU95_02860</name>
</gene>
<dbReference type="EC" id="2.7.7.65" evidence="1"/>
<keyword evidence="2" id="KW-0812">Transmembrane</keyword>
<evidence type="ECO:0000313" key="5">
    <source>
        <dbReference type="Proteomes" id="UP001219956"/>
    </source>
</evidence>
<dbReference type="SUPFAM" id="SSF55073">
    <property type="entry name" value="Nucleotide cyclase"/>
    <property type="match status" value="1"/>
</dbReference>
<feature type="transmembrane region" description="Helical" evidence="2">
    <location>
        <begin position="129"/>
        <end position="146"/>
    </location>
</feature>
<comment type="caution">
    <text evidence="4">The sequence shown here is derived from an EMBL/GenBank/DDBJ whole genome shotgun (WGS) entry which is preliminary data.</text>
</comment>
<dbReference type="InterPro" id="IPR050469">
    <property type="entry name" value="Diguanylate_Cyclase"/>
</dbReference>
<dbReference type="PANTHER" id="PTHR45138">
    <property type="entry name" value="REGULATORY COMPONENTS OF SENSORY TRANSDUCTION SYSTEM"/>
    <property type="match status" value="1"/>
</dbReference>
<protein>
    <recommendedName>
        <fullName evidence="1">diguanylate cyclase</fullName>
        <ecNumber evidence="1">2.7.7.65</ecNumber>
    </recommendedName>
</protein>
<dbReference type="InterPro" id="IPR000160">
    <property type="entry name" value="GGDEF_dom"/>
</dbReference>
<reference evidence="4 5" key="1">
    <citation type="submission" date="2023-01" db="EMBL/GenBank/DDBJ databases">
        <title>Novel species of the genus Vogesella isolated from rivers.</title>
        <authorList>
            <person name="Lu H."/>
        </authorList>
    </citation>
    <scope>NUCLEOTIDE SEQUENCE [LARGE SCALE GENOMIC DNA]</scope>
    <source>
        <strain evidence="4 5">DC21W</strain>
    </source>
</reference>
<dbReference type="RefSeq" id="WP_272750598.1">
    <property type="nucleotide sequence ID" value="NZ_JAQQLF010000002.1"/>
</dbReference>
<dbReference type="Pfam" id="PF00990">
    <property type="entry name" value="GGDEF"/>
    <property type="match status" value="1"/>
</dbReference>
<name>A0ABT5IV59_9NEIS</name>
<feature type="transmembrane region" description="Helical" evidence="2">
    <location>
        <begin position="48"/>
        <end position="66"/>
    </location>
</feature>
<feature type="transmembrane region" description="Helical" evidence="2">
    <location>
        <begin position="205"/>
        <end position="230"/>
    </location>
</feature>
<keyword evidence="2" id="KW-1133">Transmembrane helix</keyword>
<evidence type="ECO:0000313" key="4">
    <source>
        <dbReference type="EMBL" id="MDC7716165.1"/>
    </source>
</evidence>
<proteinExistence type="predicted"/>